<reference evidence="1" key="1">
    <citation type="submission" date="2019-03" db="EMBL/GenBank/DDBJ databases">
        <title>Single cell metagenomics reveals metabolic interactions within the superorganism composed of flagellate Streblomastix strix and complex community of Bacteroidetes bacteria on its surface.</title>
        <authorList>
            <person name="Treitli S.C."/>
            <person name="Kolisko M."/>
            <person name="Husnik F."/>
            <person name="Keeling P."/>
            <person name="Hampl V."/>
        </authorList>
    </citation>
    <scope>NUCLEOTIDE SEQUENCE</scope>
    <source>
        <strain evidence="1">STM</strain>
    </source>
</reference>
<proteinExistence type="predicted"/>
<evidence type="ECO:0008006" key="2">
    <source>
        <dbReference type="Google" id="ProtNLM"/>
    </source>
</evidence>
<accession>A0A5J4QUQ4</accession>
<organism evidence="1">
    <name type="scientific">termite gut metagenome</name>
    <dbReference type="NCBI Taxonomy" id="433724"/>
    <lineage>
        <taxon>unclassified sequences</taxon>
        <taxon>metagenomes</taxon>
        <taxon>organismal metagenomes</taxon>
    </lineage>
</organism>
<sequence>MLHLGNSMRYIRMWVQKNYCRIRIAVDGFGKRCISFVCGNRSTETGLKLWEEIKDIPVSFYCWDYWKSYEAFIPPEKHLQTKAETFTTCCAFSKYSF</sequence>
<dbReference type="EMBL" id="SNRY01002392">
    <property type="protein sequence ID" value="KAA6325292.1"/>
    <property type="molecule type" value="Genomic_DNA"/>
</dbReference>
<protein>
    <recommendedName>
        <fullName evidence="2">IS1 family transposase</fullName>
    </recommendedName>
</protein>
<name>A0A5J4QUQ4_9ZZZZ</name>
<gene>
    <name evidence="1" type="ORF">EZS27_025478</name>
</gene>
<comment type="caution">
    <text evidence="1">The sequence shown here is derived from an EMBL/GenBank/DDBJ whole genome shotgun (WGS) entry which is preliminary data.</text>
</comment>
<evidence type="ECO:0000313" key="1">
    <source>
        <dbReference type="EMBL" id="KAA6325292.1"/>
    </source>
</evidence>
<dbReference type="AlphaFoldDB" id="A0A5J4QUQ4"/>